<sequence length="682" mass="80291">MNQINGAAPDLDLGTTYTAQDLNKANIKLNVHNPIYLMKYPYHDKKIDPITFVLFLSTLSEEDFKFTLKQSLNRTIDSNFVDCRIMVSQKLTFFHEEKEIFKIQFDSLGNYFFIQVLNTSTLIHYNEIKFKRSERKVDMFIYNFNYEYDHSLTTPYQIKFPPDIFHKISIIFNHKNVSKDVNQFTQMLFFRYSPFNPKTIRKNRFFEMNPDDDLYDIFIKHSGYIIYVKGDGPFKYKGESVKMFCWLHKHIINFIDQGTSCGLDCTFRVLKPYKACIPQCIVQNTGVPLGIAVGPQESSNLYSLVFELIFRIDKKDYSKFQKLPFITDEHTAFEKLSNDYHISIHKCFSHLIKSIGANSALALLFRDILYSYSEAEYEKNYLKNCYIFKQLYEIEDERTRDDTRFLKVGSVLGIDPKGNPIEKLPEYSLLYERIIKKVPTTNNHCESFHARINSIAADMRYSINNRLALVTDHIMNRLTHLDTSSVANLRNYMLNLKKRAIEKVKQNPDLLHNYSLDDCDCKYASYHSMLYDIRLPCIHMILNKQWENDLSEFLIHLSINKDDGEEPFLVDFEIDDPCPTENVIPNDLEQNEFVIHESVIQENKKYTDPIENLIYHCYRQLKRINPVDKIVVAGVVANVQQELLKDKAIVEKLESNYDEFLASLQVKTWQQIYEKYKLSKKF</sequence>
<gene>
    <name evidence="1" type="ORF">M9Y10_035220</name>
</gene>
<dbReference type="EMBL" id="JAPFFF010000005">
    <property type="protein sequence ID" value="KAK8890444.1"/>
    <property type="molecule type" value="Genomic_DNA"/>
</dbReference>
<accession>A0ABR2KH28</accession>
<organism evidence="1 2">
    <name type="scientific">Tritrichomonas musculus</name>
    <dbReference type="NCBI Taxonomy" id="1915356"/>
    <lineage>
        <taxon>Eukaryota</taxon>
        <taxon>Metamonada</taxon>
        <taxon>Parabasalia</taxon>
        <taxon>Tritrichomonadida</taxon>
        <taxon>Tritrichomonadidae</taxon>
        <taxon>Tritrichomonas</taxon>
    </lineage>
</organism>
<reference evidence="1 2" key="1">
    <citation type="submission" date="2024-04" db="EMBL/GenBank/DDBJ databases">
        <title>Tritrichomonas musculus Genome.</title>
        <authorList>
            <person name="Alves-Ferreira E."/>
            <person name="Grigg M."/>
            <person name="Lorenzi H."/>
            <person name="Galac M."/>
        </authorList>
    </citation>
    <scope>NUCLEOTIDE SEQUENCE [LARGE SCALE GENOMIC DNA]</scope>
    <source>
        <strain evidence="1 2">EAF2021</strain>
    </source>
</reference>
<evidence type="ECO:0000313" key="2">
    <source>
        <dbReference type="Proteomes" id="UP001470230"/>
    </source>
</evidence>
<evidence type="ECO:0000313" key="1">
    <source>
        <dbReference type="EMBL" id="KAK8890444.1"/>
    </source>
</evidence>
<proteinExistence type="predicted"/>
<comment type="caution">
    <text evidence="1">The sequence shown here is derived from an EMBL/GenBank/DDBJ whole genome shotgun (WGS) entry which is preliminary data.</text>
</comment>
<protein>
    <recommendedName>
        <fullName evidence="3">MULE transposase domain-containing protein</fullName>
    </recommendedName>
</protein>
<dbReference type="Proteomes" id="UP001470230">
    <property type="component" value="Unassembled WGS sequence"/>
</dbReference>
<name>A0ABR2KH28_9EUKA</name>
<keyword evidence="2" id="KW-1185">Reference proteome</keyword>
<evidence type="ECO:0008006" key="3">
    <source>
        <dbReference type="Google" id="ProtNLM"/>
    </source>
</evidence>